<gene>
    <name evidence="2" type="ORF">SAMN05216389_103141</name>
</gene>
<keyword evidence="1" id="KW-1133">Transmembrane helix</keyword>
<dbReference type="Proteomes" id="UP000198618">
    <property type="component" value="Unassembled WGS sequence"/>
</dbReference>
<accession>A0A1I0A9W0</accession>
<proteinExistence type="predicted"/>
<keyword evidence="3" id="KW-1185">Reference proteome</keyword>
<dbReference type="InterPro" id="IPR007436">
    <property type="entry name" value="DUF485"/>
</dbReference>
<protein>
    <submittedName>
        <fullName evidence="2">Uncharacterized membrane protein, DUF485 family</fullName>
    </submittedName>
</protein>
<dbReference type="OrthoDB" id="2886991at2"/>
<reference evidence="2 3" key="1">
    <citation type="submission" date="2016-10" db="EMBL/GenBank/DDBJ databases">
        <authorList>
            <person name="de Groot N.N."/>
        </authorList>
    </citation>
    <scope>NUCLEOTIDE SEQUENCE [LARGE SCALE GENOMIC DNA]</scope>
    <source>
        <strain evidence="2 3">IBRC-M 10780</strain>
    </source>
</reference>
<feature type="transmembrane region" description="Helical" evidence="1">
    <location>
        <begin position="54"/>
        <end position="78"/>
    </location>
</feature>
<keyword evidence="1" id="KW-0812">Transmembrane</keyword>
<keyword evidence="1" id="KW-0472">Membrane</keyword>
<evidence type="ECO:0000313" key="2">
    <source>
        <dbReference type="EMBL" id="SES90912.1"/>
    </source>
</evidence>
<organism evidence="2 3">
    <name type="scientific">Oceanobacillus limi</name>
    <dbReference type="NCBI Taxonomy" id="930131"/>
    <lineage>
        <taxon>Bacteria</taxon>
        <taxon>Bacillati</taxon>
        <taxon>Bacillota</taxon>
        <taxon>Bacilli</taxon>
        <taxon>Bacillales</taxon>
        <taxon>Bacillaceae</taxon>
        <taxon>Oceanobacillus</taxon>
    </lineage>
</organism>
<dbReference type="RefSeq" id="WP_090867461.1">
    <property type="nucleotide sequence ID" value="NZ_FOHE01000003.1"/>
</dbReference>
<dbReference type="AlphaFoldDB" id="A0A1I0A9W0"/>
<dbReference type="EMBL" id="FOHE01000003">
    <property type="protein sequence ID" value="SES90912.1"/>
    <property type="molecule type" value="Genomic_DNA"/>
</dbReference>
<evidence type="ECO:0000313" key="3">
    <source>
        <dbReference type="Proteomes" id="UP000198618"/>
    </source>
</evidence>
<name>A0A1I0A9W0_9BACI</name>
<dbReference type="Pfam" id="PF04341">
    <property type="entry name" value="DUF485"/>
    <property type="match status" value="1"/>
</dbReference>
<dbReference type="STRING" id="930131.SAMN05216389_103141"/>
<feature type="transmembrane region" description="Helical" evidence="1">
    <location>
        <begin position="28"/>
        <end position="48"/>
    </location>
</feature>
<sequence>MEEKAETYSYHSLQQDQAFRRLLRRKSLFRLVITSCLLVFYLFFPLLLTNLGELFVMFSWIYLFSLFIFTWLLGYIYWRYAKAFEQKVQELYDENAR</sequence>
<evidence type="ECO:0000256" key="1">
    <source>
        <dbReference type="SAM" id="Phobius"/>
    </source>
</evidence>